<reference evidence="2 3" key="1">
    <citation type="journal article" date="2015" name="Plant Cell">
        <title>Oil accumulation by the oleaginous diatom Fistulifera solaris as revealed by the genome and transcriptome.</title>
        <authorList>
            <person name="Tanaka T."/>
            <person name="Maeda Y."/>
            <person name="Veluchamy A."/>
            <person name="Tanaka M."/>
            <person name="Abida H."/>
            <person name="Marechal E."/>
            <person name="Bowler C."/>
            <person name="Muto M."/>
            <person name="Sunaga Y."/>
            <person name="Tanaka M."/>
            <person name="Yoshino T."/>
            <person name="Taniguchi T."/>
            <person name="Fukuda Y."/>
            <person name="Nemoto M."/>
            <person name="Matsumoto M."/>
            <person name="Wong P.S."/>
            <person name="Aburatani S."/>
            <person name="Fujibuchi W."/>
        </authorList>
    </citation>
    <scope>NUCLEOTIDE SEQUENCE [LARGE SCALE GENOMIC DNA]</scope>
    <source>
        <strain evidence="2 3">JPCC DA0580</strain>
    </source>
</reference>
<protein>
    <recommendedName>
        <fullName evidence="1">N-acetyltransferase domain-containing protein</fullName>
    </recommendedName>
</protein>
<dbReference type="Pfam" id="PF13508">
    <property type="entry name" value="Acetyltransf_7"/>
    <property type="match status" value="1"/>
</dbReference>
<evidence type="ECO:0000313" key="3">
    <source>
        <dbReference type="Proteomes" id="UP000198406"/>
    </source>
</evidence>
<organism evidence="2 3">
    <name type="scientific">Fistulifera solaris</name>
    <name type="common">Oleaginous diatom</name>
    <dbReference type="NCBI Taxonomy" id="1519565"/>
    <lineage>
        <taxon>Eukaryota</taxon>
        <taxon>Sar</taxon>
        <taxon>Stramenopiles</taxon>
        <taxon>Ochrophyta</taxon>
        <taxon>Bacillariophyta</taxon>
        <taxon>Bacillariophyceae</taxon>
        <taxon>Bacillariophycidae</taxon>
        <taxon>Naviculales</taxon>
        <taxon>Naviculaceae</taxon>
        <taxon>Fistulifera</taxon>
    </lineage>
</organism>
<evidence type="ECO:0000313" key="2">
    <source>
        <dbReference type="EMBL" id="GAX13122.1"/>
    </source>
</evidence>
<evidence type="ECO:0000259" key="1">
    <source>
        <dbReference type="PROSITE" id="PS51186"/>
    </source>
</evidence>
<dbReference type="InterPro" id="IPR016181">
    <property type="entry name" value="Acyl_CoA_acyltransferase"/>
</dbReference>
<accession>A0A1Z5JGV2</accession>
<dbReference type="AlphaFoldDB" id="A0A1Z5JGV2"/>
<feature type="domain" description="N-acetyltransferase" evidence="1">
    <location>
        <begin position="34"/>
        <end position="190"/>
    </location>
</feature>
<sequence>MNPLNIQTDRFIVATTENDELAGWAQLKPMKSLMMQDPARYDARPGSYDFEQEIDDAMWDEFERDNSIRIPNGLASLPWTKEYRQMQNAARDREKRREQIRSVREKDRKGLQLYELSSVYVDPAYRRQGIGRELVKRVLKRRLIETSSPSLPSSVFLLTLKTTSRWYQQNFGFELVDSQNIPSSMAFEVAAGNVITKLVGSELCCMRGTFKTIELCKA</sequence>
<dbReference type="CDD" id="cd04301">
    <property type="entry name" value="NAT_SF"/>
    <property type="match status" value="1"/>
</dbReference>
<dbReference type="EMBL" id="BDSP01000061">
    <property type="protein sequence ID" value="GAX13122.1"/>
    <property type="molecule type" value="Genomic_DNA"/>
</dbReference>
<dbReference type="OrthoDB" id="41532at2759"/>
<dbReference type="InterPro" id="IPR000182">
    <property type="entry name" value="GNAT_dom"/>
</dbReference>
<gene>
    <name evidence="2" type="ORF">FisN_17Hh051</name>
</gene>
<dbReference type="InParanoid" id="A0A1Z5JGV2"/>
<dbReference type="Gene3D" id="3.40.630.30">
    <property type="match status" value="1"/>
</dbReference>
<dbReference type="SUPFAM" id="SSF55729">
    <property type="entry name" value="Acyl-CoA N-acyltransferases (Nat)"/>
    <property type="match status" value="1"/>
</dbReference>
<comment type="caution">
    <text evidence="2">The sequence shown here is derived from an EMBL/GenBank/DDBJ whole genome shotgun (WGS) entry which is preliminary data.</text>
</comment>
<dbReference type="GO" id="GO:0016747">
    <property type="term" value="F:acyltransferase activity, transferring groups other than amino-acyl groups"/>
    <property type="evidence" value="ECO:0007669"/>
    <property type="project" value="InterPro"/>
</dbReference>
<name>A0A1Z5JGV2_FISSO</name>
<dbReference type="PROSITE" id="PS51186">
    <property type="entry name" value="GNAT"/>
    <property type="match status" value="1"/>
</dbReference>
<keyword evidence="3" id="KW-1185">Reference proteome</keyword>
<proteinExistence type="predicted"/>
<dbReference type="Proteomes" id="UP000198406">
    <property type="component" value="Unassembled WGS sequence"/>
</dbReference>